<dbReference type="Gene3D" id="3.40.47.10">
    <property type="match status" value="1"/>
</dbReference>
<dbReference type="InterPro" id="IPR013747">
    <property type="entry name" value="ACP_syn_III_C"/>
</dbReference>
<comment type="pathway">
    <text evidence="3">Lipid metabolism; fatty acid biosynthesis.</text>
</comment>
<protein>
    <recommendedName>
        <fullName evidence="3">3-ketoacyl-CoA synthase</fullName>
        <ecNumber evidence="3">2.3.1.-</ecNumber>
    </recommendedName>
</protein>
<dbReference type="GO" id="GO:0016747">
    <property type="term" value="F:acyltransferase activity, transferring groups other than amino-acyl groups"/>
    <property type="evidence" value="ECO:0007669"/>
    <property type="project" value="InterPro"/>
</dbReference>
<evidence type="ECO:0000256" key="3">
    <source>
        <dbReference type="PIRNR" id="PIRNR036417"/>
    </source>
</evidence>
<accession>A0A2V3IPV4</accession>
<evidence type="ECO:0000256" key="4">
    <source>
        <dbReference type="SAM" id="MobiDB-lite"/>
    </source>
</evidence>
<feature type="region of interest" description="Disordered" evidence="4">
    <location>
        <begin position="1"/>
        <end position="26"/>
    </location>
</feature>
<comment type="caution">
    <text evidence="7">The sequence shown here is derived from an EMBL/GenBank/DDBJ whole genome shotgun (WGS) entry which is preliminary data.</text>
</comment>
<evidence type="ECO:0000256" key="2">
    <source>
        <dbReference type="ARBA" id="ARBA00022679"/>
    </source>
</evidence>
<dbReference type="STRING" id="448386.A0A2V3IPV4"/>
<evidence type="ECO:0000259" key="5">
    <source>
        <dbReference type="Pfam" id="PF08392"/>
    </source>
</evidence>
<dbReference type="Proteomes" id="UP000247409">
    <property type="component" value="Unassembled WGS sequence"/>
</dbReference>
<feature type="domain" description="FAE" evidence="5">
    <location>
        <begin position="127"/>
        <end position="426"/>
    </location>
</feature>
<feature type="domain" description="Beta-ketoacyl-[acyl-carrier-protein] synthase III C-terminal" evidence="6">
    <location>
        <begin position="443"/>
        <end position="523"/>
    </location>
</feature>
<dbReference type="Pfam" id="PF08541">
    <property type="entry name" value="ACP_syn_III_C"/>
    <property type="match status" value="1"/>
</dbReference>
<evidence type="ECO:0000259" key="6">
    <source>
        <dbReference type="Pfam" id="PF08541"/>
    </source>
</evidence>
<dbReference type="EC" id="2.3.1.-" evidence="3"/>
<dbReference type="GO" id="GO:0016020">
    <property type="term" value="C:membrane"/>
    <property type="evidence" value="ECO:0007669"/>
    <property type="project" value="InterPro"/>
</dbReference>
<dbReference type="PANTHER" id="PTHR31561">
    <property type="entry name" value="3-KETOACYL-COA SYNTHASE"/>
    <property type="match status" value="1"/>
</dbReference>
<proteinExistence type="inferred from homology"/>
<dbReference type="UniPathway" id="UPA00094"/>
<feature type="compositionally biased region" description="Polar residues" evidence="4">
    <location>
        <begin position="1"/>
        <end position="10"/>
    </location>
</feature>
<dbReference type="InterPro" id="IPR016039">
    <property type="entry name" value="Thiolase-like"/>
</dbReference>
<gene>
    <name evidence="7" type="ORF">BWQ96_07104</name>
</gene>
<dbReference type="Pfam" id="PF08392">
    <property type="entry name" value="FAE1_CUT1_RppA"/>
    <property type="match status" value="1"/>
</dbReference>
<dbReference type="AlphaFoldDB" id="A0A2V3IPV4"/>
<keyword evidence="2 3" id="KW-0808">Transferase</keyword>
<dbReference type="SUPFAM" id="SSF53901">
    <property type="entry name" value="Thiolase-like"/>
    <property type="match status" value="2"/>
</dbReference>
<reference evidence="7 8" key="1">
    <citation type="journal article" date="2018" name="Mol. Biol. Evol.">
        <title>Analysis of the draft genome of the red seaweed Gracilariopsis chorda provides insights into genome size evolution in Rhodophyta.</title>
        <authorList>
            <person name="Lee J."/>
            <person name="Yang E.C."/>
            <person name="Graf L."/>
            <person name="Yang J.H."/>
            <person name="Qiu H."/>
            <person name="Zel Zion U."/>
            <person name="Chan C.X."/>
            <person name="Stephens T.G."/>
            <person name="Weber A.P.M."/>
            <person name="Boo G.H."/>
            <person name="Boo S.M."/>
            <person name="Kim K.M."/>
            <person name="Shin Y."/>
            <person name="Jung M."/>
            <person name="Lee S.J."/>
            <person name="Yim H.S."/>
            <person name="Lee J.H."/>
            <person name="Bhattacharya D."/>
            <person name="Yoon H.S."/>
        </authorList>
    </citation>
    <scope>NUCLEOTIDE SEQUENCE [LARGE SCALE GENOMIC DNA]</scope>
    <source>
        <strain evidence="7 8">SKKU-2015</strain>
        <tissue evidence="7">Whole body</tissue>
    </source>
</reference>
<dbReference type="EMBL" id="NBIV01000135">
    <property type="protein sequence ID" value="PXF43160.1"/>
    <property type="molecule type" value="Genomic_DNA"/>
</dbReference>
<evidence type="ECO:0000313" key="7">
    <source>
        <dbReference type="EMBL" id="PXF43160.1"/>
    </source>
</evidence>
<keyword evidence="8" id="KW-1185">Reference proteome</keyword>
<dbReference type="InterPro" id="IPR012392">
    <property type="entry name" value="3-ktacl-CoA_syn"/>
</dbReference>
<evidence type="ECO:0000256" key="1">
    <source>
        <dbReference type="ARBA" id="ARBA00005531"/>
    </source>
</evidence>
<evidence type="ECO:0000313" key="8">
    <source>
        <dbReference type="Proteomes" id="UP000247409"/>
    </source>
</evidence>
<keyword evidence="3" id="KW-0012">Acyltransferase</keyword>
<comment type="similarity">
    <text evidence="1 3">Belongs to the thiolase-like superfamily. Chalcone/stilbene synthases family.</text>
</comment>
<dbReference type="InterPro" id="IPR013601">
    <property type="entry name" value="FAE1_typ3_polyketide_synth"/>
</dbReference>
<sequence length="546" mass="61146">MAAIEQGSNSLRRRNATEGAPDNGSTLYSLAESTRLAWERVRRLYATDPNARAYSFADVRRGYNSYDPLTSKKIVGAICCGLVAALLPDAYAKRQRLFHFAQDVLRARIEDIAIVVGVLAALVLAYNFRKPTPVYLIDVETFQPPERYHVTVDRFMKTTLASNKFDEDAIAFQKKLLGRSGIGDKSAFPVGILEHCHTIAENGGDERAVCNMHFAREEAELVLFSCLDALLVRNNLDPKSIDILIVNCSLFNPTPSLSAMLVNKYKMRSSVRTYNLAGMGCSAGLISIDLAKDLLQVHRKATCVVVSTENITQNWYLGRERSMLITNTLFRMGGAAVLLTNKPSARSRARYVLRHTVRTHVGADDLAYDSIFQMEDKTGLRGVKLSKNIMDVAGGALKKNVTTLAPLVFPLTEHIKFGLHLLRKKVLNEDLPPYIPDFHIAFQHFCIHTGGRAVIDVMQEALKLTKQDVEASRYALRRYGNTSSASVWYELKFHENMGRVRRGERVWQIAFGSGFKCNSAVWECVNDVPQERHLVSDEVLEQVRTA</sequence>
<dbReference type="OrthoDB" id="329835at2759"/>
<organism evidence="7 8">
    <name type="scientific">Gracilariopsis chorda</name>
    <dbReference type="NCBI Taxonomy" id="448386"/>
    <lineage>
        <taxon>Eukaryota</taxon>
        <taxon>Rhodophyta</taxon>
        <taxon>Florideophyceae</taxon>
        <taxon>Rhodymeniophycidae</taxon>
        <taxon>Gracilariales</taxon>
        <taxon>Gracilariaceae</taxon>
        <taxon>Gracilariopsis</taxon>
    </lineage>
</organism>
<dbReference type="GO" id="GO:0006633">
    <property type="term" value="P:fatty acid biosynthetic process"/>
    <property type="evidence" value="ECO:0007669"/>
    <property type="project" value="UniProtKB-UniPathway"/>
</dbReference>
<dbReference type="PIRSF" id="PIRSF036417">
    <property type="entry name" value="3-ktacl-CoA_syn"/>
    <property type="match status" value="1"/>
</dbReference>
<name>A0A2V3IPV4_9FLOR</name>
<dbReference type="CDD" id="cd00831">
    <property type="entry name" value="CHS_like"/>
    <property type="match status" value="1"/>
</dbReference>